<evidence type="ECO:0000313" key="6">
    <source>
        <dbReference type="EMBL" id="KAL1648718.1"/>
    </source>
</evidence>
<reference evidence="6 7" key="1">
    <citation type="journal article" date="2023" name="Plant Dis.">
        <title>First Report of Diplodia intermedia Causing Canker and Dieback Diseases on Apple Trees in Canada.</title>
        <authorList>
            <person name="Ellouze W."/>
            <person name="Ilyukhin E."/>
            <person name="Sulman M."/>
            <person name="Ali S."/>
        </authorList>
    </citation>
    <scope>NUCLEOTIDE SEQUENCE [LARGE SCALE GENOMIC DNA]</scope>
    <source>
        <strain evidence="6 7">M45-28</strain>
    </source>
</reference>
<dbReference type="Proteomes" id="UP001521184">
    <property type="component" value="Unassembled WGS sequence"/>
</dbReference>
<sequence length="401" mass="45840">MAGIPSGTPLQASGIRRARTYEPIVRGNNVCEEYPVGCSAFLTSIHDARYYQGILSNAHNFSQNTKCEVFQIKDGKAEWKHQLDDANTLEYLKVQFFCQQPRWNIHKKDIPWSVYMTHYASTQSTTYLVVCSEKQPRNEIVKERLHDMFTYKRAKSKALGGFVDPFMLHLTIIHEAFVEAKAIITDMRYKLYDQLDRVDQYCMKNTGSREKNELEDLTIRLHTVSQDTDSMSASADMAGMILRRISEAHHRYAGCVQEKDKEDSLMKTTDAIKYLSTSVESQLRWLASYKSRKDIAMNLVFNLVTQQDASTSTAIARETEADGKSMKIIAALTMLFLPGTFLSSVFGMSSLDHARWWLYLAITLPMTLLVIGAWWLWLTFGEQKKKRAAAGTTTQRLLGRF</sequence>
<dbReference type="SUPFAM" id="SSF144083">
    <property type="entry name" value="Magnesium transport protein CorA, transmembrane region"/>
    <property type="match status" value="1"/>
</dbReference>
<evidence type="ECO:0000256" key="2">
    <source>
        <dbReference type="ARBA" id="ARBA00022692"/>
    </source>
</evidence>
<evidence type="ECO:0000256" key="3">
    <source>
        <dbReference type="ARBA" id="ARBA00022989"/>
    </source>
</evidence>
<evidence type="ECO:0000256" key="4">
    <source>
        <dbReference type="ARBA" id="ARBA00023136"/>
    </source>
</evidence>
<keyword evidence="2 5" id="KW-0812">Transmembrane</keyword>
<dbReference type="InterPro" id="IPR002523">
    <property type="entry name" value="MgTranspt_CorA/ZnTranspt_ZntB"/>
</dbReference>
<evidence type="ECO:0000256" key="5">
    <source>
        <dbReference type="SAM" id="Phobius"/>
    </source>
</evidence>
<feature type="transmembrane region" description="Helical" evidence="5">
    <location>
        <begin position="328"/>
        <end position="350"/>
    </location>
</feature>
<comment type="caution">
    <text evidence="6">The sequence shown here is derived from an EMBL/GenBank/DDBJ whole genome shotgun (WGS) entry which is preliminary data.</text>
</comment>
<gene>
    <name evidence="6" type="ORF">SLS58_001893</name>
</gene>
<dbReference type="Pfam" id="PF01544">
    <property type="entry name" value="CorA"/>
    <property type="match status" value="1"/>
</dbReference>
<keyword evidence="7" id="KW-1185">Reference proteome</keyword>
<name>A0ABR3U047_9PEZI</name>
<proteinExistence type="predicted"/>
<evidence type="ECO:0000256" key="1">
    <source>
        <dbReference type="ARBA" id="ARBA00004141"/>
    </source>
</evidence>
<dbReference type="InterPro" id="IPR045863">
    <property type="entry name" value="CorA_TM1_TM2"/>
</dbReference>
<keyword evidence="4 5" id="KW-0472">Membrane</keyword>
<feature type="transmembrane region" description="Helical" evidence="5">
    <location>
        <begin position="356"/>
        <end position="377"/>
    </location>
</feature>
<evidence type="ECO:0000313" key="7">
    <source>
        <dbReference type="Proteomes" id="UP001521184"/>
    </source>
</evidence>
<keyword evidence="3 5" id="KW-1133">Transmembrane helix</keyword>
<dbReference type="Gene3D" id="1.20.58.340">
    <property type="entry name" value="Magnesium transport protein CorA, transmembrane region"/>
    <property type="match status" value="1"/>
</dbReference>
<organism evidence="6 7">
    <name type="scientific">Diplodia intermedia</name>
    <dbReference type="NCBI Taxonomy" id="856260"/>
    <lineage>
        <taxon>Eukaryota</taxon>
        <taxon>Fungi</taxon>
        <taxon>Dikarya</taxon>
        <taxon>Ascomycota</taxon>
        <taxon>Pezizomycotina</taxon>
        <taxon>Dothideomycetes</taxon>
        <taxon>Dothideomycetes incertae sedis</taxon>
        <taxon>Botryosphaeriales</taxon>
        <taxon>Botryosphaeriaceae</taxon>
        <taxon>Diplodia</taxon>
    </lineage>
</organism>
<protein>
    <submittedName>
        <fullName evidence="6">Uncharacterized protein</fullName>
    </submittedName>
</protein>
<accession>A0ABR3U047</accession>
<dbReference type="EMBL" id="JAKEKT020000008">
    <property type="protein sequence ID" value="KAL1648718.1"/>
    <property type="molecule type" value="Genomic_DNA"/>
</dbReference>
<comment type="subcellular location">
    <subcellularLocation>
        <location evidence="1">Membrane</location>
        <topology evidence="1">Multi-pass membrane protein</topology>
    </subcellularLocation>
</comment>